<dbReference type="PANTHER" id="PTHR48050">
    <property type="entry name" value="STEROL 3-BETA-GLUCOSYLTRANSFERASE"/>
    <property type="match status" value="1"/>
</dbReference>
<dbReference type="Gene3D" id="3.40.50.2000">
    <property type="entry name" value="Glycogen Phosphorylase B"/>
    <property type="match status" value="2"/>
</dbReference>
<dbReference type="SUPFAM" id="SSF53756">
    <property type="entry name" value="UDP-Glycosyltransferase/glycogen phosphorylase"/>
    <property type="match status" value="1"/>
</dbReference>
<keyword evidence="2" id="KW-0808">Transferase</keyword>
<dbReference type="AlphaFoldDB" id="A0A1G5FXE0"/>
<accession>A0A1G5FXE0</accession>
<dbReference type="InterPro" id="IPR050426">
    <property type="entry name" value="Glycosyltransferase_28"/>
</dbReference>
<dbReference type="RefSeq" id="WP_074463040.1">
    <property type="nucleotide sequence ID" value="NZ_FMUR01000017.1"/>
</dbReference>
<evidence type="ECO:0000259" key="1">
    <source>
        <dbReference type="Pfam" id="PF03033"/>
    </source>
</evidence>
<dbReference type="OrthoDB" id="9805366at2"/>
<proteinExistence type="predicted"/>
<dbReference type="EMBL" id="FMUR01000017">
    <property type="protein sequence ID" value="SCY44032.1"/>
    <property type="molecule type" value="Genomic_DNA"/>
</dbReference>
<dbReference type="GO" id="GO:0008194">
    <property type="term" value="F:UDP-glycosyltransferase activity"/>
    <property type="evidence" value="ECO:0007669"/>
    <property type="project" value="InterPro"/>
</dbReference>
<reference evidence="3" key="1">
    <citation type="submission" date="2016-10" db="EMBL/GenBank/DDBJ databases">
        <authorList>
            <person name="Varghese N."/>
            <person name="Submissions S."/>
        </authorList>
    </citation>
    <scope>NUCLEOTIDE SEQUENCE [LARGE SCALE GENOMIC DNA]</scope>
    <source>
        <strain evidence="3">XBD2006</strain>
    </source>
</reference>
<dbReference type="Pfam" id="PF03033">
    <property type="entry name" value="Glyco_transf_28"/>
    <property type="match status" value="1"/>
</dbReference>
<name>A0A1G5FXE0_9FIRM</name>
<gene>
    <name evidence="2" type="ORF">SAMN02910451_02611</name>
</gene>
<dbReference type="PANTHER" id="PTHR48050:SF13">
    <property type="entry name" value="STEROL 3-BETA-GLUCOSYLTRANSFERASE UGT80A2"/>
    <property type="match status" value="1"/>
</dbReference>
<organism evidence="2 3">
    <name type="scientific">Butyrivibrio hungatei</name>
    <dbReference type="NCBI Taxonomy" id="185008"/>
    <lineage>
        <taxon>Bacteria</taxon>
        <taxon>Bacillati</taxon>
        <taxon>Bacillota</taxon>
        <taxon>Clostridia</taxon>
        <taxon>Lachnospirales</taxon>
        <taxon>Lachnospiraceae</taxon>
        <taxon>Butyrivibrio</taxon>
    </lineage>
</organism>
<evidence type="ECO:0000313" key="2">
    <source>
        <dbReference type="EMBL" id="SCY44032.1"/>
    </source>
</evidence>
<dbReference type="GO" id="GO:0005975">
    <property type="term" value="P:carbohydrate metabolic process"/>
    <property type="evidence" value="ECO:0007669"/>
    <property type="project" value="InterPro"/>
</dbReference>
<dbReference type="GO" id="GO:0033072">
    <property type="term" value="P:vancomycin biosynthetic process"/>
    <property type="evidence" value="ECO:0007669"/>
    <property type="project" value="UniProtKB-ARBA"/>
</dbReference>
<dbReference type="Proteomes" id="UP000183047">
    <property type="component" value="Unassembled WGS sequence"/>
</dbReference>
<evidence type="ECO:0000313" key="3">
    <source>
        <dbReference type="Proteomes" id="UP000183047"/>
    </source>
</evidence>
<protein>
    <submittedName>
        <fullName evidence="2">UDP:flavonoid glycosyltransferase YjiC, YdhE family</fullName>
    </submittedName>
</protein>
<sequence length="400" mass="44961">MSKIAIFTMGTRGDVQLYIYLAGKLIEEGIDTIIGTHPYWKDLVEEAGVGFVPIGSNINIEKEMAAIRGNGTNPMSGIREQEFVADFFQDATHDILNACKGKDMVIVGHTMIGAVEAEALGIPTINVTLQKESIPEKLRQQTVSEKVLENFGSNRAIKPFNNLRKKYGLRPIKSVDELFSDRLNLMPISRTVNDRNPYWEAKNVVTGFWYEDDVDFVPDEKLKNFMETGDKPVVLSFGSMSYEDDVVADKLDKFIKAFEATDTKAIIQGFQKNIATNYKLPDSIMSCGDVPHSWLFSRSRYVIHHCGFGTCAASMVYGVPSIPIPYMAEHVKYAIKLNDLGIATKMVKVSKVSKRAIMDVLDEMNSSYYFKKERAEEISKKVRAENGLDDAVRRIKDVLH</sequence>
<feature type="domain" description="Glycosyltransferase family 28 N-terminal" evidence="1">
    <location>
        <begin position="4"/>
        <end position="124"/>
    </location>
</feature>
<dbReference type="CDD" id="cd03784">
    <property type="entry name" value="GT1_Gtf-like"/>
    <property type="match status" value="1"/>
</dbReference>
<dbReference type="GO" id="GO:0016758">
    <property type="term" value="F:hexosyltransferase activity"/>
    <property type="evidence" value="ECO:0007669"/>
    <property type="project" value="InterPro"/>
</dbReference>
<dbReference type="InterPro" id="IPR002213">
    <property type="entry name" value="UDP_glucos_trans"/>
</dbReference>
<keyword evidence="3" id="KW-1185">Reference proteome</keyword>
<dbReference type="InterPro" id="IPR004276">
    <property type="entry name" value="GlycoTrans_28_N"/>
</dbReference>